<protein>
    <recommendedName>
        <fullName evidence="4">PepSY domain-containing protein</fullName>
    </recommendedName>
</protein>
<comment type="caution">
    <text evidence="2">The sequence shown here is derived from an EMBL/GenBank/DDBJ whole genome shotgun (WGS) entry which is preliminary data.</text>
</comment>
<gene>
    <name evidence="2" type="ORF">E2493_07625</name>
</gene>
<feature type="signal peptide" evidence="1">
    <location>
        <begin position="1"/>
        <end position="18"/>
    </location>
</feature>
<dbReference type="Proteomes" id="UP000298213">
    <property type="component" value="Unassembled WGS sequence"/>
</dbReference>
<proteinExistence type="predicted"/>
<keyword evidence="1" id="KW-0732">Signal</keyword>
<evidence type="ECO:0008006" key="4">
    <source>
        <dbReference type="Google" id="ProtNLM"/>
    </source>
</evidence>
<evidence type="ECO:0000313" key="2">
    <source>
        <dbReference type="EMBL" id="TFI58920.1"/>
    </source>
</evidence>
<evidence type="ECO:0000256" key="1">
    <source>
        <dbReference type="SAM" id="SignalP"/>
    </source>
</evidence>
<name>A0A4Y8ZSB5_9SPHN</name>
<dbReference type="AlphaFoldDB" id="A0A4Y8ZSB5"/>
<keyword evidence="3" id="KW-1185">Reference proteome</keyword>
<reference evidence="2 3" key="1">
    <citation type="submission" date="2019-03" db="EMBL/GenBank/DDBJ databases">
        <title>Genome sequence of Sphingomonas sp. 17J27-24.</title>
        <authorList>
            <person name="Kim M."/>
            <person name="Maeng S."/>
            <person name="Sathiyaraj S."/>
        </authorList>
    </citation>
    <scope>NUCLEOTIDE SEQUENCE [LARGE SCALE GENOMIC DNA]</scope>
    <source>
        <strain evidence="2 3">17J27-24</strain>
    </source>
</reference>
<dbReference type="OrthoDB" id="7428944at2"/>
<dbReference type="EMBL" id="SPDV01000011">
    <property type="protein sequence ID" value="TFI58920.1"/>
    <property type="molecule type" value="Genomic_DNA"/>
</dbReference>
<evidence type="ECO:0000313" key="3">
    <source>
        <dbReference type="Proteomes" id="UP000298213"/>
    </source>
</evidence>
<dbReference type="RefSeq" id="WP_135085353.1">
    <property type="nucleotide sequence ID" value="NZ_SPDV01000011.1"/>
</dbReference>
<accession>A0A4Y8ZSB5</accession>
<organism evidence="2 3">
    <name type="scientific">Sphingomonas parva</name>
    <dbReference type="NCBI Taxonomy" id="2555898"/>
    <lineage>
        <taxon>Bacteria</taxon>
        <taxon>Pseudomonadati</taxon>
        <taxon>Pseudomonadota</taxon>
        <taxon>Alphaproteobacteria</taxon>
        <taxon>Sphingomonadales</taxon>
        <taxon>Sphingomonadaceae</taxon>
        <taxon>Sphingomonas</taxon>
    </lineage>
</organism>
<sequence>MTLRTCLLAGLAALTAIAAPADSHPRDREQDAAFRATRDGSFIPLRNIESRIVPQMRGFDYLGPELDASAGRYRLKFMRGPQVVWIDVDARTGQVVGKSGF</sequence>
<feature type="chain" id="PRO_5021444210" description="PepSY domain-containing protein" evidence="1">
    <location>
        <begin position="19"/>
        <end position="101"/>
    </location>
</feature>